<dbReference type="AlphaFoldDB" id="F2F9F9"/>
<evidence type="ECO:0008006" key="3">
    <source>
        <dbReference type="Google" id="ProtNLM"/>
    </source>
</evidence>
<protein>
    <recommendedName>
        <fullName evidence="3">DUF4279 domain-containing protein</fullName>
    </recommendedName>
</protein>
<name>F2F9F9_SOLSS</name>
<accession>F2F9F9</accession>
<dbReference type="HOGENOM" id="CLU_134602_1_0_9"/>
<keyword evidence="2" id="KW-1185">Reference proteome</keyword>
<dbReference type="eggNOG" id="ENOG50335E9">
    <property type="taxonomic scope" value="Bacteria"/>
</dbReference>
<dbReference type="Pfam" id="PF14106">
    <property type="entry name" value="DUF4279"/>
    <property type="match status" value="1"/>
</dbReference>
<reference evidence="1 2" key="2">
    <citation type="journal article" date="2012" name="J. Biosci. Bioeng.">
        <title>Complete genome sequence and characterization of the N-acylhomoserine lactone-degrading gene of the potato leaf-associated Solibacillus silvestris.</title>
        <authorList>
            <person name="Morohoshi T."/>
            <person name="Tominaga Y."/>
            <person name="Someya N."/>
            <person name="Ikeda T."/>
        </authorList>
    </citation>
    <scope>NUCLEOTIDE SEQUENCE [LARGE SCALE GENOMIC DNA]</scope>
    <source>
        <strain evidence="1 2">StLB046</strain>
    </source>
</reference>
<organism evidence="1 2">
    <name type="scientific">Solibacillus silvestris (strain StLB046)</name>
    <name type="common">Bacillus silvestris</name>
    <dbReference type="NCBI Taxonomy" id="1002809"/>
    <lineage>
        <taxon>Bacteria</taxon>
        <taxon>Bacillati</taxon>
        <taxon>Bacillota</taxon>
        <taxon>Bacilli</taxon>
        <taxon>Bacillales</taxon>
        <taxon>Caryophanaceae</taxon>
        <taxon>Solibacillus</taxon>
    </lineage>
</organism>
<dbReference type="STRING" id="1002809.SSIL_2263"/>
<dbReference type="EMBL" id="AP012157">
    <property type="protein sequence ID" value="BAK16686.1"/>
    <property type="molecule type" value="Genomic_DNA"/>
</dbReference>
<dbReference type="KEGG" id="siv:SSIL_2263"/>
<reference evidence="2" key="1">
    <citation type="submission" date="2011-04" db="EMBL/GenBank/DDBJ databases">
        <title>Genome sequence of Solibacillus silvestris StLB046.</title>
        <authorList>
            <person name="Morohoshi T."/>
            <person name="Someya N."/>
            <person name="Ikeda T."/>
        </authorList>
    </citation>
    <scope>NUCLEOTIDE SEQUENCE [LARGE SCALE GENOMIC DNA]</scope>
    <source>
        <strain evidence="2">StLB046</strain>
    </source>
</reference>
<dbReference type="PATRIC" id="fig|1002809.3.peg.2284"/>
<dbReference type="Proteomes" id="UP000006691">
    <property type="component" value="Chromosome"/>
</dbReference>
<proteinExistence type="predicted"/>
<dbReference type="RefSeq" id="WP_014823954.1">
    <property type="nucleotide sequence ID" value="NC_018065.1"/>
</dbReference>
<gene>
    <name evidence="1" type="ordered locus">SSIL_2263</name>
</gene>
<evidence type="ECO:0000313" key="2">
    <source>
        <dbReference type="Proteomes" id="UP000006691"/>
    </source>
</evidence>
<evidence type="ECO:0000313" key="1">
    <source>
        <dbReference type="EMBL" id="BAK16686.1"/>
    </source>
</evidence>
<sequence length="143" mass="16395">MEKTSLYAYISFTGKDDVDDFPVEVITDMLGVQPTTIYRMGERINDVRTRSFTSWQFETETLETLDTDDVLLPILNVFQYKTVTINRLKEELNLNIQIQLVITMINGYTPGLVISPEFSRFASAINASIGIDMYVYPFSDPEE</sequence>
<dbReference type="InterPro" id="IPR025459">
    <property type="entry name" value="DUF4279"/>
</dbReference>